<evidence type="ECO:0000256" key="1">
    <source>
        <dbReference type="SAM" id="MobiDB-lite"/>
    </source>
</evidence>
<accession>A0ABR1AI94</accession>
<reference evidence="2 3" key="1">
    <citation type="submission" date="2023-09" db="EMBL/GenBank/DDBJ databases">
        <title>Genomes of two closely related lineages of the louse Polyplax serrata with different host specificities.</title>
        <authorList>
            <person name="Martinu J."/>
            <person name="Tarabai H."/>
            <person name="Stefka J."/>
            <person name="Hypsa V."/>
        </authorList>
    </citation>
    <scope>NUCLEOTIDE SEQUENCE [LARGE SCALE GENOMIC DNA]</scope>
    <source>
        <strain evidence="2">98ZLc_SE</strain>
    </source>
</reference>
<organism evidence="2 3">
    <name type="scientific">Polyplax serrata</name>
    <name type="common">Common mouse louse</name>
    <dbReference type="NCBI Taxonomy" id="468196"/>
    <lineage>
        <taxon>Eukaryota</taxon>
        <taxon>Metazoa</taxon>
        <taxon>Ecdysozoa</taxon>
        <taxon>Arthropoda</taxon>
        <taxon>Hexapoda</taxon>
        <taxon>Insecta</taxon>
        <taxon>Pterygota</taxon>
        <taxon>Neoptera</taxon>
        <taxon>Paraneoptera</taxon>
        <taxon>Psocodea</taxon>
        <taxon>Troctomorpha</taxon>
        <taxon>Phthiraptera</taxon>
        <taxon>Anoplura</taxon>
        <taxon>Polyplacidae</taxon>
        <taxon>Polyplax</taxon>
    </lineage>
</organism>
<feature type="region of interest" description="Disordered" evidence="1">
    <location>
        <begin position="35"/>
        <end position="58"/>
    </location>
</feature>
<dbReference type="EMBL" id="JAWJWF010000048">
    <property type="protein sequence ID" value="KAK6620101.1"/>
    <property type="molecule type" value="Genomic_DNA"/>
</dbReference>
<feature type="compositionally biased region" description="Acidic residues" evidence="1">
    <location>
        <begin position="45"/>
        <end position="58"/>
    </location>
</feature>
<protein>
    <submittedName>
        <fullName evidence="2">Uncharacterized protein</fullName>
    </submittedName>
</protein>
<keyword evidence="3" id="KW-1185">Reference proteome</keyword>
<dbReference type="Proteomes" id="UP001359485">
    <property type="component" value="Unassembled WGS sequence"/>
</dbReference>
<proteinExistence type="predicted"/>
<sequence>MRKCSASWRAPLLLQKPNEPDKVLTWQKGSSFGGKRQQKRIEQVEVAEEDEEEGEDQQDQVEEWKLHTRLDFWPLNCLSYRKFLCMLYRFNLASLPIVTCNQALRTKNRKHKRRKKDNLKVAGRE</sequence>
<comment type="caution">
    <text evidence="2">The sequence shown here is derived from an EMBL/GenBank/DDBJ whole genome shotgun (WGS) entry which is preliminary data.</text>
</comment>
<evidence type="ECO:0000313" key="2">
    <source>
        <dbReference type="EMBL" id="KAK6620101.1"/>
    </source>
</evidence>
<gene>
    <name evidence="2" type="ORF">RUM44_006501</name>
</gene>
<evidence type="ECO:0000313" key="3">
    <source>
        <dbReference type="Proteomes" id="UP001359485"/>
    </source>
</evidence>
<name>A0ABR1AI94_POLSC</name>